<dbReference type="Gene3D" id="1.50.10.10">
    <property type="match status" value="1"/>
</dbReference>
<dbReference type="GO" id="GO:0005975">
    <property type="term" value="P:carbohydrate metabolic process"/>
    <property type="evidence" value="ECO:0007669"/>
    <property type="project" value="InterPro"/>
</dbReference>
<dbReference type="InterPro" id="IPR006775">
    <property type="entry name" value="GH116_catalytic"/>
</dbReference>
<dbReference type="EMBL" id="CP071696">
    <property type="protein sequence ID" value="QTX03389.1"/>
    <property type="molecule type" value="Genomic_DNA"/>
</dbReference>
<reference evidence="4" key="1">
    <citation type="submission" date="2021-03" db="EMBL/GenBank/DDBJ databases">
        <title>Agromyces archimandritus sp. nov., isolated from the cockroach Archimandrita tessellata.</title>
        <authorList>
            <person name="Guzman J."/>
            <person name="Ortuzar M."/>
            <person name="Poehlein A."/>
            <person name="Daniel R."/>
            <person name="Trujillo M."/>
            <person name="Vilcinskas A."/>
        </authorList>
    </citation>
    <scope>NUCLEOTIDE SEQUENCE</scope>
    <source>
        <strain evidence="4">G127AT</strain>
    </source>
</reference>
<dbReference type="InterPro" id="IPR008928">
    <property type="entry name" value="6-hairpin_glycosidase_sf"/>
</dbReference>
<dbReference type="Pfam" id="PF04685">
    <property type="entry name" value="DUF608"/>
    <property type="match status" value="1"/>
</dbReference>
<dbReference type="InterPro" id="IPR024462">
    <property type="entry name" value="GH116_N"/>
</dbReference>
<proteinExistence type="predicted"/>
<dbReference type="InterPro" id="IPR012341">
    <property type="entry name" value="6hp_glycosidase-like_sf"/>
</dbReference>
<dbReference type="PANTHER" id="PTHR12654:SF4">
    <property type="entry name" value="PB1 DOMAIN-CONTAINING PROTEIN"/>
    <property type="match status" value="1"/>
</dbReference>
<dbReference type="Proteomes" id="UP000671914">
    <property type="component" value="Chromosome"/>
</dbReference>
<evidence type="ECO:0000259" key="2">
    <source>
        <dbReference type="Pfam" id="PF04685"/>
    </source>
</evidence>
<organism evidence="4 5">
    <name type="scientific">Agromyces archimandritae</name>
    <dbReference type="NCBI Taxonomy" id="2781962"/>
    <lineage>
        <taxon>Bacteria</taxon>
        <taxon>Bacillati</taxon>
        <taxon>Actinomycetota</taxon>
        <taxon>Actinomycetes</taxon>
        <taxon>Micrococcales</taxon>
        <taxon>Microbacteriaceae</taxon>
        <taxon>Agromyces</taxon>
    </lineage>
</organism>
<evidence type="ECO:0000256" key="1">
    <source>
        <dbReference type="SAM" id="MobiDB-lite"/>
    </source>
</evidence>
<evidence type="ECO:0000313" key="4">
    <source>
        <dbReference type="EMBL" id="QTX03389.1"/>
    </source>
</evidence>
<dbReference type="PANTHER" id="PTHR12654">
    <property type="entry name" value="BILE ACID BETA-GLUCOSIDASE-RELATED"/>
    <property type="match status" value="1"/>
</dbReference>
<feature type="domain" description="Glycosyl-hydrolase family 116 N-terminal" evidence="3">
    <location>
        <begin position="17"/>
        <end position="362"/>
    </location>
</feature>
<evidence type="ECO:0000259" key="3">
    <source>
        <dbReference type="Pfam" id="PF12215"/>
    </source>
</evidence>
<dbReference type="InterPro" id="IPR052566">
    <property type="entry name" value="Non-lysos_glucosylceramidase"/>
</dbReference>
<dbReference type="KEGG" id="aarc:G127AT_08350"/>
<dbReference type="AlphaFoldDB" id="A0A975FK04"/>
<dbReference type="RefSeq" id="WP_210895918.1">
    <property type="nucleotide sequence ID" value="NZ_CP071696.1"/>
</dbReference>
<protein>
    <submittedName>
        <fullName evidence="4">Uncharacterized protein</fullName>
    </submittedName>
</protein>
<accession>A0A975FK04</accession>
<feature type="domain" description="Glycosyl-hydrolase family 116 catalytic region" evidence="2">
    <location>
        <begin position="499"/>
        <end position="770"/>
    </location>
</feature>
<keyword evidence="5" id="KW-1185">Reference proteome</keyword>
<dbReference type="GO" id="GO:0008422">
    <property type="term" value="F:beta-glucosidase activity"/>
    <property type="evidence" value="ECO:0007669"/>
    <property type="project" value="TreeGrafter"/>
</dbReference>
<evidence type="ECO:0000313" key="5">
    <source>
        <dbReference type="Proteomes" id="UP000671914"/>
    </source>
</evidence>
<dbReference type="Pfam" id="PF12215">
    <property type="entry name" value="Glyco_hydr_116N"/>
    <property type="match status" value="1"/>
</dbReference>
<feature type="region of interest" description="Disordered" evidence="1">
    <location>
        <begin position="267"/>
        <end position="287"/>
    </location>
</feature>
<sequence>MTHPAPPIPHTEAPALAMPVGGIGTGGFAVNADGSLRQWQLHGIPNHRGALPLSGFWLRTTQIEPPLDEIRMLQAAPVADPRAPLVTDGEVPEWMLDAAGRVGTFAEARFSGVYPFAEVSLADPAIPLAVRMRVLNPMEPLDAEVSAIPTGMFEFALTNTGDVAVHGTLAGSLLNAVGWDGVTPIGTDLTASGLGGNVNRFSRGRGWARVAMDNPNYREDDAAAGQMLLAADDESAAAMPRCGSLAELRAFLESRALNDGRAKAAAAATIPDPQLHAPRGGTGPSPAGRSWAAVIGVPFWIEPGQTRRVRFAMTWWFPNRFVDVEQFGRPHGEWGASRFWIGNRYATRFADAADAFEHVARDWEGLVARTEAWTATLAGGELDVRTVERMAAQAIVVRSPTCFRGADGRFYGYEGSLGASTTMWSGVFGGSCPLNCTHVWQYEAALAALWPELERDMRDTEFDVLQAPDGSIPHRLRVPVYLPQMQHEDVGGPEESALDGMLATILKSLRDVRRGAGLDWLERRWPALTRLYTHICRKWDIRDDGVLRGIQSSTHDIDLAGVNPFMGSLWLAALRALEELARLVGDEQTAVDARARFERGTAAYDATLFDGRHYIQKLDDGDPVEYQWLTGVLSDQLVGQWWAHQLGLGHILPAEHVRSALRHIVRVNLRHGFDGFRHPYRVYADAADDSGLLMCSWPDGGRPEVPTRYADEVWCGSEYQIAAHCLFEGLVDEGRAVLDALWTRTDGRRRNPYNDIECGDHYVRAMAGWTVLDALTGIRWDAVAGTLALTRAGRFPWLTSTGFGVVDAAADAVTLHCHGGTLDAEVVLGADDAARSLGRVSLAAGESHRLGSAC</sequence>
<dbReference type="SUPFAM" id="SSF48208">
    <property type="entry name" value="Six-hairpin glycosidases"/>
    <property type="match status" value="1"/>
</dbReference>
<gene>
    <name evidence="4" type="ORF">G127AT_08350</name>
</gene>
<name>A0A975FK04_9MICO</name>